<evidence type="ECO:0000313" key="2">
    <source>
        <dbReference type="Proteomes" id="UP001598112"/>
    </source>
</evidence>
<name>A0ABW6D2L3_9BACT</name>
<dbReference type="Proteomes" id="UP001598112">
    <property type="component" value="Unassembled WGS sequence"/>
</dbReference>
<protein>
    <submittedName>
        <fullName evidence="1">Uncharacterized protein</fullName>
    </submittedName>
</protein>
<proteinExistence type="predicted"/>
<gene>
    <name evidence="1" type="ORF">SKC35_02045</name>
</gene>
<keyword evidence="2" id="KW-1185">Reference proteome</keyword>
<evidence type="ECO:0000313" key="1">
    <source>
        <dbReference type="EMBL" id="MFD3292458.1"/>
    </source>
</evidence>
<reference evidence="1 2" key="1">
    <citation type="submission" date="2024-03" db="EMBL/GenBank/DDBJ databases">
        <title>Aquirufa genome sequencing.</title>
        <authorList>
            <person name="Pitt A."/>
            <person name="Hahn M.W."/>
        </authorList>
    </citation>
    <scope>NUCLEOTIDE SEQUENCE [LARGE SCALE GENOMIC DNA]</scope>
    <source>
        <strain evidence="1 2">KTFRIE-69F</strain>
    </source>
</reference>
<organism evidence="1 2">
    <name type="scientific">Aquirufa originis</name>
    <dbReference type="NCBI Taxonomy" id="3096514"/>
    <lineage>
        <taxon>Bacteria</taxon>
        <taxon>Pseudomonadati</taxon>
        <taxon>Bacteroidota</taxon>
        <taxon>Cytophagia</taxon>
        <taxon>Cytophagales</taxon>
        <taxon>Flectobacillaceae</taxon>
        <taxon>Aquirufa</taxon>
    </lineage>
</organism>
<dbReference type="RefSeq" id="WP_377977830.1">
    <property type="nucleotide sequence ID" value="NZ_JBBKXY010000001.1"/>
</dbReference>
<dbReference type="EMBL" id="JBBKXY010000001">
    <property type="protein sequence ID" value="MFD3292458.1"/>
    <property type="molecule type" value="Genomic_DNA"/>
</dbReference>
<comment type="caution">
    <text evidence="1">The sequence shown here is derived from an EMBL/GenBank/DDBJ whole genome shotgun (WGS) entry which is preliminary data.</text>
</comment>
<accession>A0ABW6D2L3</accession>
<sequence length="211" mass="24307">MEHIVSKINSVKYFTAIMLLVSNLICGQTYKKNKAANYSYKGNSTREISLDSSHKLLINDVTKNIYFSTRKPSCFSEVGLFLFKVNSTGNIDPNGIKWFGDLLDSTRNDIISNIKLTSGKYKIYQDKSLKKYHWYLIEYFSVGYDSNCGGKEVINTTWELSNQRNTLSSTISIIVKDILKSDSNFTRLVCGNYEESVKRKLRKRHVPKYFL</sequence>